<reference evidence="2 3" key="1">
    <citation type="journal article" date="2018" name="PLoS Genet.">
        <title>Population sequencing reveals clonal diversity and ancestral inbreeding in the grapevine cultivar Chardonnay.</title>
        <authorList>
            <person name="Roach M.J."/>
            <person name="Johnson D.L."/>
            <person name="Bohlmann J."/>
            <person name="van Vuuren H.J."/>
            <person name="Jones S.J."/>
            <person name="Pretorius I.S."/>
            <person name="Schmidt S.A."/>
            <person name="Borneman A.R."/>
        </authorList>
    </citation>
    <scope>NUCLEOTIDE SEQUENCE [LARGE SCALE GENOMIC DNA]</scope>
    <source>
        <strain evidence="3">cv. Chardonnay</strain>
        <tissue evidence="2">Leaf</tissue>
    </source>
</reference>
<gene>
    <name evidence="2" type="primary">CHI2_2</name>
    <name evidence="2" type="ORF">CK203_005864</name>
</gene>
<proteinExistence type="predicted"/>
<evidence type="ECO:0000313" key="2">
    <source>
        <dbReference type="EMBL" id="RVX16436.1"/>
    </source>
</evidence>
<dbReference type="GO" id="GO:0004568">
    <property type="term" value="F:chitinase activity"/>
    <property type="evidence" value="ECO:0007669"/>
    <property type="project" value="InterPro"/>
</dbReference>
<accession>A0A438K5F2</accession>
<name>A0A438K5F2_VITVI</name>
<dbReference type="Pfam" id="PF00182">
    <property type="entry name" value="Glyco_hydro_19"/>
    <property type="match status" value="1"/>
</dbReference>
<dbReference type="EMBL" id="QGNW01000015">
    <property type="protein sequence ID" value="RVX16436.1"/>
    <property type="molecule type" value="Genomic_DNA"/>
</dbReference>
<organism evidence="2 3">
    <name type="scientific">Vitis vinifera</name>
    <name type="common">Grape</name>
    <dbReference type="NCBI Taxonomy" id="29760"/>
    <lineage>
        <taxon>Eukaryota</taxon>
        <taxon>Viridiplantae</taxon>
        <taxon>Streptophyta</taxon>
        <taxon>Embryophyta</taxon>
        <taxon>Tracheophyta</taxon>
        <taxon>Spermatophyta</taxon>
        <taxon>Magnoliopsida</taxon>
        <taxon>eudicotyledons</taxon>
        <taxon>Gunneridae</taxon>
        <taxon>Pentapetalae</taxon>
        <taxon>rosids</taxon>
        <taxon>Vitales</taxon>
        <taxon>Vitaceae</taxon>
        <taxon>Viteae</taxon>
        <taxon>Vitis</taxon>
    </lineage>
</organism>
<dbReference type="Gene3D" id="1.10.530.10">
    <property type="match status" value="1"/>
</dbReference>
<dbReference type="InterPro" id="IPR023346">
    <property type="entry name" value="Lysozyme-like_dom_sf"/>
</dbReference>
<feature type="domain" description="Glycoside hydrolase family 19 catalytic" evidence="1">
    <location>
        <begin position="25"/>
        <end position="57"/>
    </location>
</feature>
<protein>
    <submittedName>
        <fullName evidence="2">Endochitinase 2</fullName>
    </submittedName>
</protein>
<evidence type="ECO:0000313" key="3">
    <source>
        <dbReference type="Proteomes" id="UP000288805"/>
    </source>
</evidence>
<dbReference type="GO" id="GO:0006032">
    <property type="term" value="P:chitin catabolic process"/>
    <property type="evidence" value="ECO:0007669"/>
    <property type="project" value="InterPro"/>
</dbReference>
<dbReference type="AlphaFoldDB" id="A0A438K5F2"/>
<dbReference type="InterPro" id="IPR000726">
    <property type="entry name" value="Glyco_hydro_19_cat"/>
</dbReference>
<comment type="caution">
    <text evidence="2">The sequence shown here is derived from an EMBL/GenBank/DDBJ whole genome shotgun (WGS) entry which is preliminary data.</text>
</comment>
<dbReference type="SUPFAM" id="SSF53955">
    <property type="entry name" value="Lysozyme-like"/>
    <property type="match status" value="1"/>
</dbReference>
<dbReference type="GO" id="GO:0016998">
    <property type="term" value="P:cell wall macromolecule catabolic process"/>
    <property type="evidence" value="ECO:0007669"/>
    <property type="project" value="InterPro"/>
</dbReference>
<sequence length="68" mass="7689">MPRCHHRPVDAIKCRHSGGSCSRCRFITNIINGGIECVKGSNAQVENRIGFYKRFCDANRLWQPKPSA</sequence>
<dbReference type="Proteomes" id="UP000288805">
    <property type="component" value="Unassembled WGS sequence"/>
</dbReference>
<evidence type="ECO:0000259" key="1">
    <source>
        <dbReference type="Pfam" id="PF00182"/>
    </source>
</evidence>